<gene>
    <name evidence="2" type="ORF">Aiant_85880</name>
</gene>
<keyword evidence="3" id="KW-1185">Reference proteome</keyword>
<evidence type="ECO:0000313" key="2">
    <source>
        <dbReference type="EMBL" id="BCJ47931.1"/>
    </source>
</evidence>
<accession>A0ABN6CRT2</accession>
<keyword evidence="1" id="KW-1133">Transmembrane helix</keyword>
<feature type="transmembrane region" description="Helical" evidence="1">
    <location>
        <begin position="61"/>
        <end position="83"/>
    </location>
</feature>
<feature type="transmembrane region" description="Helical" evidence="1">
    <location>
        <begin position="189"/>
        <end position="209"/>
    </location>
</feature>
<dbReference type="Proteomes" id="UP000676967">
    <property type="component" value="Chromosome"/>
</dbReference>
<keyword evidence="1" id="KW-0812">Transmembrane</keyword>
<protein>
    <submittedName>
        <fullName evidence="2">Uncharacterized protein</fullName>
    </submittedName>
</protein>
<evidence type="ECO:0000313" key="3">
    <source>
        <dbReference type="Proteomes" id="UP000676967"/>
    </source>
</evidence>
<feature type="transmembrane region" description="Helical" evidence="1">
    <location>
        <begin position="296"/>
        <end position="320"/>
    </location>
</feature>
<feature type="transmembrane region" description="Helical" evidence="1">
    <location>
        <begin position="89"/>
        <end position="109"/>
    </location>
</feature>
<keyword evidence="1" id="KW-0472">Membrane</keyword>
<dbReference type="EMBL" id="AP023356">
    <property type="protein sequence ID" value="BCJ47931.1"/>
    <property type="molecule type" value="Genomic_DNA"/>
</dbReference>
<sequence>MTATDQDRPARLLAATVRRLPAGRAEWGQAMRAELAAVTEPGERWSFALGCLRTAAGQVHLLRGTVHLVVVLGTLGTVLAWAAAGDYPALTLVLSALVSILAAVCWQARRTGMFGPTGDSVTAWLLRSGGYLGAAVIAVVAVAHARPATLEAADDGIGVLTLTTIAASFLIGAAAVFSRRSVATGRVLLSGLGSAVVATLGWLTVVTFAPPIPPSAGWALGFAGLAAVGAVLANARATAGSLLAGLLATAATMALIFFAVVVLARWAPDNLIPDITPHALDGQHVAESRVEIVDPYVLVLVLSAIAATALSGVAVLTRVVTRR</sequence>
<evidence type="ECO:0000256" key="1">
    <source>
        <dbReference type="SAM" id="Phobius"/>
    </source>
</evidence>
<organism evidence="2 3">
    <name type="scientific">Actinoplanes ianthinogenes</name>
    <dbReference type="NCBI Taxonomy" id="122358"/>
    <lineage>
        <taxon>Bacteria</taxon>
        <taxon>Bacillati</taxon>
        <taxon>Actinomycetota</taxon>
        <taxon>Actinomycetes</taxon>
        <taxon>Micromonosporales</taxon>
        <taxon>Micromonosporaceae</taxon>
        <taxon>Actinoplanes</taxon>
    </lineage>
</organism>
<name>A0ABN6CRT2_9ACTN</name>
<feature type="transmembrane region" description="Helical" evidence="1">
    <location>
        <begin position="215"/>
        <end position="235"/>
    </location>
</feature>
<dbReference type="RefSeq" id="WP_189330277.1">
    <property type="nucleotide sequence ID" value="NZ_AP023356.1"/>
</dbReference>
<reference evidence="2 3" key="1">
    <citation type="submission" date="2020-08" db="EMBL/GenBank/DDBJ databases">
        <title>Whole genome shotgun sequence of Actinoplanes ianthinogenes NBRC 13996.</title>
        <authorList>
            <person name="Komaki H."/>
            <person name="Tamura T."/>
        </authorList>
    </citation>
    <scope>NUCLEOTIDE SEQUENCE [LARGE SCALE GENOMIC DNA]</scope>
    <source>
        <strain evidence="2 3">NBRC 13996</strain>
    </source>
</reference>
<feature type="transmembrane region" description="Helical" evidence="1">
    <location>
        <begin position="157"/>
        <end position="177"/>
    </location>
</feature>
<feature type="transmembrane region" description="Helical" evidence="1">
    <location>
        <begin position="121"/>
        <end position="145"/>
    </location>
</feature>
<feature type="transmembrane region" description="Helical" evidence="1">
    <location>
        <begin position="242"/>
        <end position="267"/>
    </location>
</feature>
<proteinExistence type="predicted"/>